<evidence type="ECO:0000313" key="2">
    <source>
        <dbReference type="Proteomes" id="UP000004931"/>
    </source>
</evidence>
<organism evidence="1 2">
    <name type="scientific">marine gamma proteobacterium HTCC2143</name>
    <dbReference type="NCBI Taxonomy" id="247633"/>
    <lineage>
        <taxon>Bacteria</taxon>
        <taxon>Pseudomonadati</taxon>
        <taxon>Pseudomonadota</taxon>
        <taxon>Gammaproteobacteria</taxon>
        <taxon>Cellvibrionales</taxon>
        <taxon>Spongiibacteraceae</taxon>
        <taxon>BD1-7 clade</taxon>
    </lineage>
</organism>
<accession>A0Y8A7</accession>
<evidence type="ECO:0000313" key="1">
    <source>
        <dbReference type="EMBL" id="EAW32361.1"/>
    </source>
</evidence>
<gene>
    <name evidence="1" type="ORF">GP2143_13936</name>
</gene>
<protein>
    <submittedName>
        <fullName evidence="1">Uncharacterized protein</fullName>
    </submittedName>
</protein>
<name>A0Y8A7_9GAMM</name>
<reference evidence="1 2" key="1">
    <citation type="journal article" date="2010" name="J. Bacteriol.">
        <title>Genome sequence of the oligotrophic marine Gammaproteobacterium HTCC2143, isolated from the Oregon Coast.</title>
        <authorList>
            <person name="Oh H.M."/>
            <person name="Kang I."/>
            <person name="Ferriera S."/>
            <person name="Giovannoni S.J."/>
            <person name="Cho J.C."/>
        </authorList>
    </citation>
    <scope>NUCLEOTIDE SEQUENCE [LARGE SCALE GENOMIC DNA]</scope>
    <source>
        <strain evidence="1 2">HTCC2143</strain>
    </source>
</reference>
<dbReference type="AlphaFoldDB" id="A0Y8A7"/>
<dbReference type="EMBL" id="AAVT01000001">
    <property type="protein sequence ID" value="EAW32361.1"/>
    <property type="molecule type" value="Genomic_DNA"/>
</dbReference>
<keyword evidence="2" id="KW-1185">Reference proteome</keyword>
<comment type="caution">
    <text evidence="1">The sequence shown here is derived from an EMBL/GenBank/DDBJ whole genome shotgun (WGS) entry which is preliminary data.</text>
</comment>
<proteinExistence type="predicted"/>
<sequence length="49" mass="5499">MANSSLTEIMTCWLAAFARTLFGTRSEDDKVVELENLVEHTGRLRTIDG</sequence>
<dbReference type="Proteomes" id="UP000004931">
    <property type="component" value="Unassembled WGS sequence"/>
</dbReference>